<name>A0AB36TH90_ACETH</name>
<reference evidence="1 2" key="1">
    <citation type="submission" date="2017-09" db="EMBL/GenBank/DDBJ databases">
        <title>Evaluation of Pacific Biosciences Sequencing Technology to Finishing C. thermocellum Genome Sequences.</title>
        <authorList>
            <person name="Brown S."/>
        </authorList>
    </citation>
    <scope>NUCLEOTIDE SEQUENCE [LARGE SCALE GENOMIC DNA]</scope>
    <source>
        <strain evidence="1 2">AD2</strain>
    </source>
</reference>
<protein>
    <submittedName>
        <fullName evidence="1">Uncharacterized protein</fullName>
    </submittedName>
</protein>
<dbReference type="EMBL" id="PDBW01000001">
    <property type="protein sequence ID" value="PFH02215.1"/>
    <property type="molecule type" value="Genomic_DNA"/>
</dbReference>
<evidence type="ECO:0000313" key="2">
    <source>
        <dbReference type="Proteomes" id="UP000223596"/>
    </source>
</evidence>
<evidence type="ECO:0000313" key="1">
    <source>
        <dbReference type="EMBL" id="PFH02215.1"/>
    </source>
</evidence>
<dbReference type="AlphaFoldDB" id="A0AB36TH90"/>
<gene>
    <name evidence="1" type="ORF">M972_11982</name>
</gene>
<dbReference type="Proteomes" id="UP000223596">
    <property type="component" value="Unassembled WGS sequence"/>
</dbReference>
<accession>A0AB36TH90</accession>
<sequence>MGSLSPDKFRIILINDNLLIGSKGAYWKAPCFSESKHKWENITERIVIIKQFGDNTKKHIKIKVKAF</sequence>
<proteinExistence type="predicted"/>
<organism evidence="1 2">
    <name type="scientific">Acetivibrio thermocellus AD2</name>
    <dbReference type="NCBI Taxonomy" id="1138384"/>
    <lineage>
        <taxon>Bacteria</taxon>
        <taxon>Bacillati</taxon>
        <taxon>Bacillota</taxon>
        <taxon>Clostridia</taxon>
        <taxon>Eubacteriales</taxon>
        <taxon>Oscillospiraceae</taxon>
        <taxon>Acetivibrio</taxon>
    </lineage>
</organism>
<comment type="caution">
    <text evidence="1">The sequence shown here is derived from an EMBL/GenBank/DDBJ whole genome shotgun (WGS) entry which is preliminary data.</text>
</comment>